<evidence type="ECO:0000313" key="1">
    <source>
        <dbReference type="EMBL" id="UGS27601.1"/>
    </source>
</evidence>
<reference evidence="1 2" key="1">
    <citation type="submission" date="2023-01" db="EMBL/GenBank/DDBJ databases">
        <title>Characterization of estradiol degrading bacteria Microbacterium sp. MZT7 and reveal degrading genes through genome analysis.</title>
        <authorList>
            <person name="Hao P."/>
            <person name="Gao Y."/>
        </authorList>
    </citation>
    <scope>NUCLEOTIDE SEQUENCE [LARGE SCALE GENOMIC DNA]</scope>
    <source>
        <strain evidence="1 2">MZT7</strain>
    </source>
</reference>
<dbReference type="RefSeq" id="WP_231820933.1">
    <property type="nucleotide sequence ID" value="NZ_CP082781.1"/>
</dbReference>
<protein>
    <recommendedName>
        <fullName evidence="3">50S ribosomal protein L29</fullName>
    </recommendedName>
</protein>
<proteinExistence type="predicted"/>
<keyword evidence="2" id="KW-1185">Reference proteome</keyword>
<name>A0ABY3RXH1_9MICO</name>
<evidence type="ECO:0008006" key="3">
    <source>
        <dbReference type="Google" id="ProtNLM"/>
    </source>
</evidence>
<accession>A0ABY3RXH1</accession>
<evidence type="ECO:0000313" key="2">
    <source>
        <dbReference type="Proteomes" id="UP001199642"/>
    </source>
</evidence>
<gene>
    <name evidence="1" type="ORF">K8F61_05275</name>
</gene>
<dbReference type="EMBL" id="CP082781">
    <property type="protein sequence ID" value="UGS27601.1"/>
    <property type="molecule type" value="Genomic_DNA"/>
</dbReference>
<organism evidence="1 2">
    <name type="scientific">Microbacterium resistens</name>
    <dbReference type="NCBI Taxonomy" id="156977"/>
    <lineage>
        <taxon>Bacteria</taxon>
        <taxon>Bacillati</taxon>
        <taxon>Actinomycetota</taxon>
        <taxon>Actinomycetes</taxon>
        <taxon>Micrococcales</taxon>
        <taxon>Microbacteriaceae</taxon>
        <taxon>Microbacterium</taxon>
    </lineage>
</organism>
<dbReference type="Proteomes" id="UP001199642">
    <property type="component" value="Chromosome"/>
</dbReference>
<sequence length="74" mass="8171">MGTKTARRIVDAIDDLTAELRLANQIEALRLGASGLDHDKGDRAKTDATRARVARMNALRADIRARLGIEETER</sequence>